<proteinExistence type="predicted"/>
<name>A0A0J7XRD7_9SPHN</name>
<protein>
    <submittedName>
        <fullName evidence="1">Uncharacterized protein</fullName>
    </submittedName>
</protein>
<organism evidence="1 2">
    <name type="scientific">Novosphingobium barchaimii LL02</name>
    <dbReference type="NCBI Taxonomy" id="1114963"/>
    <lineage>
        <taxon>Bacteria</taxon>
        <taxon>Pseudomonadati</taxon>
        <taxon>Pseudomonadota</taxon>
        <taxon>Alphaproteobacteria</taxon>
        <taxon>Sphingomonadales</taxon>
        <taxon>Sphingomonadaceae</taxon>
        <taxon>Novosphingobium</taxon>
    </lineage>
</organism>
<sequence length="139" mass="15947">MTSIPDLDDFTLGELDPDRRATDVTRHLNFDFMAQIKENDANTLVKLLARVGEEAYRRGFQKGASVGMREPDRLPRDLHVWRYGTPLDISPWGDSPQAEEAEHRLMAECTELWGKSGPFWGIVCRDAAEFERRKAEQPE</sequence>
<reference evidence="1 2" key="1">
    <citation type="journal article" date="2015" name="G3 (Bethesda)">
        <title>Insights into Ongoing Evolution of the Hexachlorocyclohexane Catabolic Pathway from Comparative Genomics of Ten Sphingomonadaceae Strains.</title>
        <authorList>
            <person name="Pearce S.L."/>
            <person name="Oakeshott J.G."/>
            <person name="Pandey G."/>
        </authorList>
    </citation>
    <scope>NUCLEOTIDE SEQUENCE [LARGE SCALE GENOMIC DNA]</scope>
    <source>
        <strain evidence="1 2">LL02</strain>
    </source>
</reference>
<dbReference type="OrthoDB" id="7658988at2"/>
<dbReference type="Proteomes" id="UP000052268">
    <property type="component" value="Unassembled WGS sequence"/>
</dbReference>
<gene>
    <name evidence="1" type="ORF">V474_22780</name>
</gene>
<dbReference type="RefSeq" id="WP_059152478.1">
    <property type="nucleotide sequence ID" value="NZ_KQ130455.1"/>
</dbReference>
<dbReference type="EMBL" id="JACU01000007">
    <property type="protein sequence ID" value="KMS53608.1"/>
    <property type="molecule type" value="Genomic_DNA"/>
</dbReference>
<accession>A0A0J7XRD7</accession>
<keyword evidence="2" id="KW-1185">Reference proteome</keyword>
<evidence type="ECO:0000313" key="1">
    <source>
        <dbReference type="EMBL" id="KMS53608.1"/>
    </source>
</evidence>
<comment type="caution">
    <text evidence="1">The sequence shown here is derived from an EMBL/GenBank/DDBJ whole genome shotgun (WGS) entry which is preliminary data.</text>
</comment>
<dbReference type="PATRIC" id="fig|1114963.3.peg.3395"/>
<evidence type="ECO:0000313" key="2">
    <source>
        <dbReference type="Proteomes" id="UP000052268"/>
    </source>
</evidence>
<dbReference type="AlphaFoldDB" id="A0A0J7XRD7"/>